<accession>A0A1L2ZPX7</accession>
<dbReference type="AlphaFoldDB" id="A0A1L2ZPX7"/>
<dbReference type="KEGG" id="nae:BHE16_09830"/>
<feature type="domain" description="Methyltransferase" evidence="3">
    <location>
        <begin position="43"/>
        <end position="138"/>
    </location>
</feature>
<keyword evidence="1" id="KW-0808">Transferase</keyword>
<dbReference type="CDD" id="cd02440">
    <property type="entry name" value="AdoMet_MTases"/>
    <property type="match status" value="1"/>
</dbReference>
<protein>
    <recommendedName>
        <fullName evidence="3">Methyltransferase domain-containing protein</fullName>
    </recommendedName>
</protein>
<dbReference type="InterPro" id="IPR041698">
    <property type="entry name" value="Methyltransf_25"/>
</dbReference>
<feature type="region of interest" description="Disordered" evidence="2">
    <location>
        <begin position="150"/>
        <end position="179"/>
    </location>
</feature>
<gene>
    <name evidence="4" type="ORF">BHE16_09830</name>
</gene>
<dbReference type="Proteomes" id="UP000183530">
    <property type="component" value="Chromosome"/>
</dbReference>
<dbReference type="EMBL" id="CP018135">
    <property type="protein sequence ID" value="APF41240.1"/>
    <property type="molecule type" value="Genomic_DNA"/>
</dbReference>
<proteinExistence type="predicted"/>
<dbReference type="STRING" id="556325.BHE16_09830"/>
<evidence type="ECO:0000259" key="3">
    <source>
        <dbReference type="Pfam" id="PF13649"/>
    </source>
</evidence>
<evidence type="ECO:0000256" key="2">
    <source>
        <dbReference type="SAM" id="MobiDB-lite"/>
    </source>
</evidence>
<keyword evidence="5" id="KW-1185">Reference proteome</keyword>
<dbReference type="InterPro" id="IPR029063">
    <property type="entry name" value="SAM-dependent_MTases_sf"/>
</dbReference>
<dbReference type="Pfam" id="PF13649">
    <property type="entry name" value="Methyltransf_25"/>
    <property type="match status" value="1"/>
</dbReference>
<evidence type="ECO:0000313" key="4">
    <source>
        <dbReference type="EMBL" id="APF41240.1"/>
    </source>
</evidence>
<dbReference type="SUPFAM" id="SSF53335">
    <property type="entry name" value="S-adenosyl-L-methionine-dependent methyltransferases"/>
    <property type="match status" value="1"/>
</dbReference>
<dbReference type="RefSeq" id="WP_071894707.1">
    <property type="nucleotide sequence ID" value="NZ_CP018135.1"/>
</dbReference>
<organism evidence="4 5">
    <name type="scientific">Neomicrococcus aestuarii</name>
    <dbReference type="NCBI Taxonomy" id="556325"/>
    <lineage>
        <taxon>Bacteria</taxon>
        <taxon>Bacillati</taxon>
        <taxon>Actinomycetota</taxon>
        <taxon>Actinomycetes</taxon>
        <taxon>Micrococcales</taxon>
        <taxon>Micrococcaceae</taxon>
        <taxon>Neomicrococcus</taxon>
    </lineage>
</organism>
<dbReference type="PANTHER" id="PTHR43861">
    <property type="entry name" value="TRANS-ACONITATE 2-METHYLTRANSFERASE-RELATED"/>
    <property type="match status" value="1"/>
</dbReference>
<dbReference type="Gene3D" id="3.40.50.150">
    <property type="entry name" value="Vaccinia Virus protein VP39"/>
    <property type="match status" value="1"/>
</dbReference>
<dbReference type="GO" id="GO:0016740">
    <property type="term" value="F:transferase activity"/>
    <property type="evidence" value="ECO:0007669"/>
    <property type="project" value="UniProtKB-KW"/>
</dbReference>
<evidence type="ECO:0000256" key="1">
    <source>
        <dbReference type="ARBA" id="ARBA00022679"/>
    </source>
</evidence>
<name>A0A1L2ZPX7_9MICC</name>
<sequence>MKEASALQEFWEDRYSSADQIWSGRVNAVLKDVARNLTPGTALDLGCGEGGDAIWLAQNGWSVTGVDLSTTATQRASEAALAAGIPPERFHFEAADLTKWSTEERFDLVTASFLLSWPIEIPRDAILERATQFVAPGGHILVVAHAAPPPWSKHAHADEHQHGDGQAGHSHGPKFPTPESDLAALNLDPAKWEVLTVELRERSAQMPDGTTTQLDDTVVLAKRVA</sequence>
<reference evidence="4 5" key="1">
    <citation type="submission" date="2016-11" db="EMBL/GenBank/DDBJ databases">
        <title>Genome sequencing of Zhihengliuella aestuarii B18 antagonistic to Plasmodiophora brassicae.</title>
        <authorList>
            <person name="Luo Y."/>
        </authorList>
    </citation>
    <scope>NUCLEOTIDE SEQUENCE [LARGE SCALE GENOMIC DNA]</scope>
    <source>
        <strain evidence="4 5">B18</strain>
    </source>
</reference>
<evidence type="ECO:0000313" key="5">
    <source>
        <dbReference type="Proteomes" id="UP000183530"/>
    </source>
</evidence>
<dbReference type="OrthoDB" id="9786503at2"/>